<protein>
    <submittedName>
        <fullName evidence="2">Uncharacterized protein</fullName>
    </submittedName>
</protein>
<dbReference type="AlphaFoldDB" id="A0A8T0NEC2"/>
<sequence>MVVVACPLLPSASSTFQPSETGSGLHKDPIPTFTSHNRCSQYHRFELQKLFGLAGTQAPDLFLTLFSCLVETIAADKAKELPHGAWAQVPTTKPTSPRSCHDHHVQDPSVLSSYRRQRRRAIAVRGCGSHRQQQIKRSSIQ</sequence>
<dbReference type="Proteomes" id="UP000823388">
    <property type="component" value="Chromosome 9K"/>
</dbReference>
<evidence type="ECO:0000313" key="2">
    <source>
        <dbReference type="EMBL" id="KAG2546532.1"/>
    </source>
</evidence>
<evidence type="ECO:0000256" key="1">
    <source>
        <dbReference type="SAM" id="MobiDB-lite"/>
    </source>
</evidence>
<evidence type="ECO:0000313" key="3">
    <source>
        <dbReference type="Proteomes" id="UP000823388"/>
    </source>
</evidence>
<feature type="compositionally biased region" description="Polar residues" evidence="1">
    <location>
        <begin position="89"/>
        <end position="98"/>
    </location>
</feature>
<feature type="region of interest" description="Disordered" evidence="1">
    <location>
        <begin position="86"/>
        <end position="112"/>
    </location>
</feature>
<gene>
    <name evidence="2" type="ORF">PVAP13_9KG031600</name>
</gene>
<reference evidence="2" key="1">
    <citation type="submission" date="2020-05" db="EMBL/GenBank/DDBJ databases">
        <title>WGS assembly of Panicum virgatum.</title>
        <authorList>
            <person name="Lovell J.T."/>
            <person name="Jenkins J."/>
            <person name="Shu S."/>
            <person name="Juenger T.E."/>
            <person name="Schmutz J."/>
        </authorList>
    </citation>
    <scope>NUCLEOTIDE SEQUENCE</scope>
    <source>
        <strain evidence="2">AP13</strain>
    </source>
</reference>
<comment type="caution">
    <text evidence="2">The sequence shown here is derived from an EMBL/GenBank/DDBJ whole genome shotgun (WGS) entry which is preliminary data.</text>
</comment>
<proteinExistence type="predicted"/>
<accession>A0A8T0NEC2</accession>
<organism evidence="2 3">
    <name type="scientific">Panicum virgatum</name>
    <name type="common">Blackwell switchgrass</name>
    <dbReference type="NCBI Taxonomy" id="38727"/>
    <lineage>
        <taxon>Eukaryota</taxon>
        <taxon>Viridiplantae</taxon>
        <taxon>Streptophyta</taxon>
        <taxon>Embryophyta</taxon>
        <taxon>Tracheophyta</taxon>
        <taxon>Spermatophyta</taxon>
        <taxon>Magnoliopsida</taxon>
        <taxon>Liliopsida</taxon>
        <taxon>Poales</taxon>
        <taxon>Poaceae</taxon>
        <taxon>PACMAD clade</taxon>
        <taxon>Panicoideae</taxon>
        <taxon>Panicodae</taxon>
        <taxon>Paniceae</taxon>
        <taxon>Panicinae</taxon>
        <taxon>Panicum</taxon>
        <taxon>Panicum sect. Hiantes</taxon>
    </lineage>
</organism>
<dbReference type="EMBL" id="CM029053">
    <property type="protein sequence ID" value="KAG2546532.1"/>
    <property type="molecule type" value="Genomic_DNA"/>
</dbReference>
<name>A0A8T0NEC2_PANVG</name>
<keyword evidence="3" id="KW-1185">Reference proteome</keyword>